<accession>A0A8X6NZE0</accession>
<dbReference type="EMBL" id="BMAW01109703">
    <property type="protein sequence ID" value="GFT39676.1"/>
    <property type="molecule type" value="Genomic_DNA"/>
</dbReference>
<sequence>MDIIHVVERELEFMIRFDHCRSRRERKILLENSKAPYPYYSSNRKRNESFEMRDIFRMPPNDIFFPPTGGPNDKGHRIHGASVIIGVPLSFE</sequence>
<protein>
    <submittedName>
        <fullName evidence="1">Uncharacterized protein</fullName>
    </submittedName>
</protein>
<gene>
    <name evidence="1" type="ORF">NPIL_55951</name>
</gene>
<evidence type="ECO:0000313" key="1">
    <source>
        <dbReference type="EMBL" id="GFT39676.1"/>
    </source>
</evidence>
<dbReference type="AlphaFoldDB" id="A0A8X6NZE0"/>
<name>A0A8X6NZE0_NEPPI</name>
<dbReference type="Proteomes" id="UP000887013">
    <property type="component" value="Unassembled WGS sequence"/>
</dbReference>
<reference evidence="1" key="1">
    <citation type="submission" date="2020-08" db="EMBL/GenBank/DDBJ databases">
        <title>Multicomponent nature underlies the extraordinary mechanical properties of spider dragline silk.</title>
        <authorList>
            <person name="Kono N."/>
            <person name="Nakamura H."/>
            <person name="Mori M."/>
            <person name="Yoshida Y."/>
            <person name="Ohtoshi R."/>
            <person name="Malay A.D."/>
            <person name="Moran D.A.P."/>
            <person name="Tomita M."/>
            <person name="Numata K."/>
            <person name="Arakawa K."/>
        </authorList>
    </citation>
    <scope>NUCLEOTIDE SEQUENCE</scope>
</reference>
<proteinExistence type="predicted"/>
<keyword evidence="2" id="KW-1185">Reference proteome</keyword>
<evidence type="ECO:0000313" key="2">
    <source>
        <dbReference type="Proteomes" id="UP000887013"/>
    </source>
</evidence>
<comment type="caution">
    <text evidence="1">The sequence shown here is derived from an EMBL/GenBank/DDBJ whole genome shotgun (WGS) entry which is preliminary data.</text>
</comment>
<organism evidence="1 2">
    <name type="scientific">Nephila pilipes</name>
    <name type="common">Giant wood spider</name>
    <name type="synonym">Nephila maculata</name>
    <dbReference type="NCBI Taxonomy" id="299642"/>
    <lineage>
        <taxon>Eukaryota</taxon>
        <taxon>Metazoa</taxon>
        <taxon>Ecdysozoa</taxon>
        <taxon>Arthropoda</taxon>
        <taxon>Chelicerata</taxon>
        <taxon>Arachnida</taxon>
        <taxon>Araneae</taxon>
        <taxon>Araneomorphae</taxon>
        <taxon>Entelegynae</taxon>
        <taxon>Araneoidea</taxon>
        <taxon>Nephilidae</taxon>
        <taxon>Nephila</taxon>
    </lineage>
</organism>